<proteinExistence type="predicted"/>
<comment type="subcellular location">
    <subcellularLocation>
        <location evidence="1">Membrane</location>
    </subcellularLocation>
</comment>
<organism evidence="5 6">
    <name type="scientific">Rhodovibrio sodomensis</name>
    <dbReference type="NCBI Taxonomy" id="1088"/>
    <lineage>
        <taxon>Bacteria</taxon>
        <taxon>Pseudomonadati</taxon>
        <taxon>Pseudomonadota</taxon>
        <taxon>Alphaproteobacteria</taxon>
        <taxon>Rhodospirillales</taxon>
        <taxon>Rhodovibrionaceae</taxon>
        <taxon>Rhodovibrio</taxon>
    </lineage>
</organism>
<dbReference type="InterPro" id="IPR032635">
    <property type="entry name" value="Anti_2"/>
</dbReference>
<dbReference type="RefSeq" id="WP_200338803.1">
    <property type="nucleotide sequence ID" value="NZ_NRRL01000001.1"/>
</dbReference>
<dbReference type="InterPro" id="IPR016364">
    <property type="entry name" value="Surface_antigen_Rickettsia"/>
</dbReference>
<gene>
    <name evidence="5" type="ORF">CKO28_01625</name>
</gene>
<sequence length="156" mass="16051">MKVLKIAGALALGAMLAACQTNGMGTKQIGGGLIGAGVGGLAGSQIGDGRGQLLATGTGAVIGLLVGSEIGKSLDRADKLYAERTAQQALETNPSGQPARWRNPDSGNRGQITPTRTYKQSGSYCREYQTTIMVGGKAQTGYGTACRMPDGSWQMQ</sequence>
<accession>A0ABS1D8J7</accession>
<dbReference type="PANTHER" id="PTHR35603">
    <property type="match status" value="1"/>
</dbReference>
<dbReference type="PROSITE" id="PS51257">
    <property type="entry name" value="PROKAR_LIPOPROTEIN"/>
    <property type="match status" value="1"/>
</dbReference>
<evidence type="ECO:0000256" key="3">
    <source>
        <dbReference type="SAM" id="MobiDB-lite"/>
    </source>
</evidence>
<keyword evidence="6" id="KW-1185">Reference proteome</keyword>
<feature type="region of interest" description="Disordered" evidence="3">
    <location>
        <begin position="89"/>
        <end position="120"/>
    </location>
</feature>
<dbReference type="PIRSF" id="PIRSF002721">
    <property type="entry name" value="Surface_antigen_Rickettsia"/>
    <property type="match status" value="1"/>
</dbReference>
<evidence type="ECO:0000313" key="5">
    <source>
        <dbReference type="EMBL" id="MBK1666744.1"/>
    </source>
</evidence>
<reference evidence="5 6" key="1">
    <citation type="journal article" date="2020" name="Microorganisms">
        <title>Osmotic Adaptation and Compatible Solute Biosynthesis of Phototrophic Bacteria as Revealed from Genome Analyses.</title>
        <authorList>
            <person name="Imhoff J.F."/>
            <person name="Rahn T."/>
            <person name="Kunzel S."/>
            <person name="Keller A."/>
            <person name="Neulinger S.C."/>
        </authorList>
    </citation>
    <scope>NUCLEOTIDE SEQUENCE [LARGE SCALE GENOMIC DNA]</scope>
    <source>
        <strain evidence="5 6">DSM 9895</strain>
    </source>
</reference>
<feature type="domain" description="Surface antigen" evidence="4">
    <location>
        <begin position="68"/>
        <end position="156"/>
    </location>
</feature>
<dbReference type="InterPro" id="IPR051407">
    <property type="entry name" value="Bact_OM_lipoprot/Surf_antigen"/>
</dbReference>
<evidence type="ECO:0000256" key="1">
    <source>
        <dbReference type="ARBA" id="ARBA00004370"/>
    </source>
</evidence>
<dbReference type="PANTHER" id="PTHR35603:SF2">
    <property type="entry name" value="OUTER MEMBRANE LIPOPROTEIN"/>
    <property type="match status" value="1"/>
</dbReference>
<name>A0ABS1D8J7_9PROT</name>
<protein>
    <recommendedName>
        <fullName evidence="4">Surface antigen domain-containing protein</fullName>
    </recommendedName>
</protein>
<dbReference type="Proteomes" id="UP001296873">
    <property type="component" value="Unassembled WGS sequence"/>
</dbReference>
<evidence type="ECO:0000256" key="2">
    <source>
        <dbReference type="ARBA" id="ARBA00023136"/>
    </source>
</evidence>
<evidence type="ECO:0000313" key="6">
    <source>
        <dbReference type="Proteomes" id="UP001296873"/>
    </source>
</evidence>
<comment type="caution">
    <text evidence="5">The sequence shown here is derived from an EMBL/GenBank/DDBJ whole genome shotgun (WGS) entry which is preliminary data.</text>
</comment>
<keyword evidence="2" id="KW-0472">Membrane</keyword>
<dbReference type="EMBL" id="NRRL01000001">
    <property type="protein sequence ID" value="MBK1666744.1"/>
    <property type="molecule type" value="Genomic_DNA"/>
</dbReference>
<dbReference type="Pfam" id="PF16998">
    <property type="entry name" value="17kDa_Anti_2"/>
    <property type="match status" value="1"/>
</dbReference>
<feature type="compositionally biased region" description="Polar residues" evidence="3">
    <location>
        <begin position="105"/>
        <end position="120"/>
    </location>
</feature>
<evidence type="ECO:0000259" key="4">
    <source>
        <dbReference type="Pfam" id="PF16998"/>
    </source>
</evidence>